<dbReference type="InterPro" id="IPR051311">
    <property type="entry name" value="DedA_domain"/>
</dbReference>
<keyword evidence="1" id="KW-0812">Transmembrane</keyword>
<gene>
    <name evidence="3" type="ORF">H9789_05305</name>
</gene>
<dbReference type="Pfam" id="PF09335">
    <property type="entry name" value="VTT_dom"/>
    <property type="match status" value="1"/>
</dbReference>
<evidence type="ECO:0000259" key="2">
    <source>
        <dbReference type="Pfam" id="PF09335"/>
    </source>
</evidence>
<dbReference type="Proteomes" id="UP000823865">
    <property type="component" value="Unassembled WGS sequence"/>
</dbReference>
<evidence type="ECO:0000313" key="4">
    <source>
        <dbReference type="Proteomes" id="UP000823865"/>
    </source>
</evidence>
<sequence>MDQLFTTITDILIDYGYWGMFIAAFIAGSVFPFSSEAVMAGLQLAGLAPLPLFIWGTVGNVAGSMFNYWIGSLGKMEWIEKYLHVKKEKVEKTQKFMEQKGAWMGVLCFLPILGSVIAVTMGYMRANIYISFISILIGKAVRYAILVYFVSLI</sequence>
<feature type="transmembrane region" description="Helical" evidence="1">
    <location>
        <begin position="129"/>
        <end position="150"/>
    </location>
</feature>
<keyword evidence="1" id="KW-0472">Membrane</keyword>
<dbReference type="PANTHER" id="PTHR42709:SF4">
    <property type="entry name" value="INNER MEMBRANE PROTEIN YQAA"/>
    <property type="match status" value="1"/>
</dbReference>
<feature type="domain" description="VTT" evidence="2">
    <location>
        <begin position="38"/>
        <end position="151"/>
    </location>
</feature>
<dbReference type="PANTHER" id="PTHR42709">
    <property type="entry name" value="ALKALINE PHOSPHATASE LIKE PROTEIN"/>
    <property type="match status" value="1"/>
</dbReference>
<dbReference type="InterPro" id="IPR032816">
    <property type="entry name" value="VTT_dom"/>
</dbReference>
<dbReference type="EMBL" id="JAHLFU010000104">
    <property type="protein sequence ID" value="MBU3853224.1"/>
    <property type="molecule type" value="Genomic_DNA"/>
</dbReference>
<name>A0A9E2L5Z3_9BACT</name>
<keyword evidence="1" id="KW-1133">Transmembrane helix</keyword>
<evidence type="ECO:0000256" key="1">
    <source>
        <dbReference type="SAM" id="Phobius"/>
    </source>
</evidence>
<organism evidence="3 4">
    <name type="scientific">Candidatus Paraprevotella stercoravium</name>
    <dbReference type="NCBI Taxonomy" id="2838725"/>
    <lineage>
        <taxon>Bacteria</taxon>
        <taxon>Pseudomonadati</taxon>
        <taxon>Bacteroidota</taxon>
        <taxon>Bacteroidia</taxon>
        <taxon>Bacteroidales</taxon>
        <taxon>Prevotellaceae</taxon>
        <taxon>Paraprevotella</taxon>
    </lineage>
</organism>
<feature type="transmembrane region" description="Helical" evidence="1">
    <location>
        <begin position="52"/>
        <end position="71"/>
    </location>
</feature>
<proteinExistence type="predicted"/>
<evidence type="ECO:0000313" key="3">
    <source>
        <dbReference type="EMBL" id="MBU3853224.1"/>
    </source>
</evidence>
<reference evidence="3" key="2">
    <citation type="submission" date="2021-04" db="EMBL/GenBank/DDBJ databases">
        <authorList>
            <person name="Gilroy R."/>
        </authorList>
    </citation>
    <scope>NUCLEOTIDE SEQUENCE</scope>
    <source>
        <strain evidence="3">G3-2149</strain>
    </source>
</reference>
<feature type="transmembrane region" description="Helical" evidence="1">
    <location>
        <begin position="102"/>
        <end position="123"/>
    </location>
</feature>
<dbReference type="AlphaFoldDB" id="A0A9E2L5Z3"/>
<feature type="transmembrane region" description="Helical" evidence="1">
    <location>
        <begin position="12"/>
        <end position="32"/>
    </location>
</feature>
<comment type="caution">
    <text evidence="3">The sequence shown here is derived from an EMBL/GenBank/DDBJ whole genome shotgun (WGS) entry which is preliminary data.</text>
</comment>
<protein>
    <submittedName>
        <fullName evidence="3">DedA family protein</fullName>
    </submittedName>
</protein>
<accession>A0A9E2L5Z3</accession>
<reference evidence="3" key="1">
    <citation type="journal article" date="2021" name="PeerJ">
        <title>Extensive microbial diversity within the chicken gut microbiome revealed by metagenomics and culture.</title>
        <authorList>
            <person name="Gilroy R."/>
            <person name="Ravi A."/>
            <person name="Getino M."/>
            <person name="Pursley I."/>
            <person name="Horton D.L."/>
            <person name="Alikhan N.F."/>
            <person name="Baker D."/>
            <person name="Gharbi K."/>
            <person name="Hall N."/>
            <person name="Watson M."/>
            <person name="Adriaenssens E.M."/>
            <person name="Foster-Nyarko E."/>
            <person name="Jarju S."/>
            <person name="Secka A."/>
            <person name="Antonio M."/>
            <person name="Oren A."/>
            <person name="Chaudhuri R.R."/>
            <person name="La Ragione R."/>
            <person name="Hildebrand F."/>
            <person name="Pallen M.J."/>
        </authorList>
    </citation>
    <scope>NUCLEOTIDE SEQUENCE</scope>
    <source>
        <strain evidence="3">G3-2149</strain>
    </source>
</reference>